<dbReference type="AlphaFoldDB" id="A0A9P6U7T7"/>
<sequence length="452" mass="49236">MQGRYVLSFVFSLVLALVTSAQQIPVAPLPASGAAYAKYKDKLYIYGGMVNWTGNDLEGMSGQFFALDLSKAWRSETPAWIRLPDGPQTEFVGAAISLDGKAFMTSPGADNLSHRFFFENNTWSLSNAPFRESMYDVSPVTLGTDGTVLIVGGSFWNNGSMMYDIYSFDTDQVVTALLPSTISDVPNLPGRRAYKAVWSEYLKSAVFYGGFVREGSHADTVSLYHPESNQWKAMITSGFSNNKALTEHCIAIADDGKRLFVYGGWYGMETVMTLSSDLFILDLVTGVWTKGLFNDSIRGSGACTVAGDYFLLWGDVGNASTPVYIYQISKNAWVEEFDPFAKQDDPDSALPSADSKSKPNIGAILGGVAGAIGVVGVVGFLAWKHRRDATRHHGQQDILFSDPEEAVEGKPYTGSGLSSENECKETSSDEKYDPQENSSNESIDVKADKESA</sequence>
<accession>A0A9P6U7T7</accession>
<feature type="chain" id="PRO_5040115171" description="Kelch repeat protein" evidence="3">
    <location>
        <begin position="22"/>
        <end position="452"/>
    </location>
</feature>
<evidence type="ECO:0008006" key="6">
    <source>
        <dbReference type="Google" id="ProtNLM"/>
    </source>
</evidence>
<evidence type="ECO:0000313" key="5">
    <source>
        <dbReference type="Proteomes" id="UP000807716"/>
    </source>
</evidence>
<dbReference type="PANTHER" id="PTHR23244">
    <property type="entry name" value="KELCH REPEAT DOMAIN"/>
    <property type="match status" value="1"/>
</dbReference>
<keyword evidence="2" id="KW-0472">Membrane</keyword>
<evidence type="ECO:0000256" key="3">
    <source>
        <dbReference type="SAM" id="SignalP"/>
    </source>
</evidence>
<name>A0A9P6U7T7_9FUNG</name>
<evidence type="ECO:0000256" key="1">
    <source>
        <dbReference type="SAM" id="MobiDB-lite"/>
    </source>
</evidence>
<dbReference type="Gene3D" id="2.120.10.80">
    <property type="entry name" value="Kelch-type beta propeller"/>
    <property type="match status" value="2"/>
</dbReference>
<gene>
    <name evidence="4" type="ORF">DFQ27_001877</name>
</gene>
<proteinExistence type="predicted"/>
<keyword evidence="2" id="KW-0812">Transmembrane</keyword>
<dbReference type="InterPro" id="IPR015915">
    <property type="entry name" value="Kelch-typ_b-propeller"/>
</dbReference>
<comment type="caution">
    <text evidence="4">The sequence shown here is derived from an EMBL/GenBank/DDBJ whole genome shotgun (WGS) entry which is preliminary data.</text>
</comment>
<evidence type="ECO:0000256" key="2">
    <source>
        <dbReference type="SAM" id="Phobius"/>
    </source>
</evidence>
<keyword evidence="2" id="KW-1133">Transmembrane helix</keyword>
<organism evidence="4 5">
    <name type="scientific">Actinomortierella ambigua</name>
    <dbReference type="NCBI Taxonomy" id="1343610"/>
    <lineage>
        <taxon>Eukaryota</taxon>
        <taxon>Fungi</taxon>
        <taxon>Fungi incertae sedis</taxon>
        <taxon>Mucoromycota</taxon>
        <taxon>Mortierellomycotina</taxon>
        <taxon>Mortierellomycetes</taxon>
        <taxon>Mortierellales</taxon>
        <taxon>Mortierellaceae</taxon>
        <taxon>Actinomortierella</taxon>
    </lineage>
</organism>
<dbReference type="SUPFAM" id="SSF117281">
    <property type="entry name" value="Kelch motif"/>
    <property type="match status" value="2"/>
</dbReference>
<feature type="transmembrane region" description="Helical" evidence="2">
    <location>
        <begin position="361"/>
        <end position="383"/>
    </location>
</feature>
<feature type="compositionally biased region" description="Basic and acidic residues" evidence="1">
    <location>
        <begin position="443"/>
        <end position="452"/>
    </location>
</feature>
<feature type="compositionally biased region" description="Basic and acidic residues" evidence="1">
    <location>
        <begin position="421"/>
        <end position="434"/>
    </location>
</feature>
<keyword evidence="5" id="KW-1185">Reference proteome</keyword>
<dbReference type="Proteomes" id="UP000807716">
    <property type="component" value="Unassembled WGS sequence"/>
</dbReference>
<dbReference type="Pfam" id="PF24681">
    <property type="entry name" value="Kelch_KLHDC2_KLHL20_DRC7"/>
    <property type="match status" value="1"/>
</dbReference>
<reference evidence="4" key="1">
    <citation type="journal article" date="2020" name="Fungal Divers.">
        <title>Resolving the Mortierellaceae phylogeny through synthesis of multi-gene phylogenetics and phylogenomics.</title>
        <authorList>
            <person name="Vandepol N."/>
            <person name="Liber J."/>
            <person name="Desiro A."/>
            <person name="Na H."/>
            <person name="Kennedy M."/>
            <person name="Barry K."/>
            <person name="Grigoriev I.V."/>
            <person name="Miller A.N."/>
            <person name="O'Donnell K."/>
            <person name="Stajich J.E."/>
            <person name="Bonito G."/>
        </authorList>
    </citation>
    <scope>NUCLEOTIDE SEQUENCE</scope>
    <source>
        <strain evidence="4">BC1065</strain>
    </source>
</reference>
<feature type="region of interest" description="Disordered" evidence="1">
    <location>
        <begin position="392"/>
        <end position="452"/>
    </location>
</feature>
<dbReference type="OrthoDB" id="10251809at2759"/>
<dbReference type="EMBL" id="JAAAJB010000167">
    <property type="protein sequence ID" value="KAG0263191.1"/>
    <property type="molecule type" value="Genomic_DNA"/>
</dbReference>
<keyword evidence="3" id="KW-0732">Signal</keyword>
<evidence type="ECO:0000313" key="4">
    <source>
        <dbReference type="EMBL" id="KAG0263191.1"/>
    </source>
</evidence>
<feature type="signal peptide" evidence="3">
    <location>
        <begin position="1"/>
        <end position="21"/>
    </location>
</feature>
<protein>
    <recommendedName>
        <fullName evidence="6">Kelch repeat protein</fullName>
    </recommendedName>
</protein>